<organism evidence="3 4">
    <name type="scientific">Paenibacillus eucommiae</name>
    <dbReference type="NCBI Taxonomy" id="1355755"/>
    <lineage>
        <taxon>Bacteria</taxon>
        <taxon>Bacillati</taxon>
        <taxon>Bacillota</taxon>
        <taxon>Bacilli</taxon>
        <taxon>Bacillales</taxon>
        <taxon>Paenibacillaceae</taxon>
        <taxon>Paenibacillus</taxon>
    </lineage>
</organism>
<dbReference type="PROSITE" id="PS00934">
    <property type="entry name" value="GLYOXALASE_I_1"/>
    <property type="match status" value="1"/>
</dbReference>
<dbReference type="InterPro" id="IPR037523">
    <property type="entry name" value="VOC_core"/>
</dbReference>
<dbReference type="SUPFAM" id="SSF54593">
    <property type="entry name" value="Glyoxalase/Bleomycin resistance protein/Dihydroxybiphenyl dioxygenase"/>
    <property type="match status" value="2"/>
</dbReference>
<accession>A0ABS4J5S7</accession>
<protein>
    <submittedName>
        <fullName evidence="3">Catechol 2,3-dioxygenase</fullName>
        <ecNumber evidence="3">1.13.11.2</ecNumber>
    </submittedName>
</protein>
<sequence>MTNSIHPATEIGDVVLKVRNLEISAQFYKNVVGLKVLKEGLNSIHFTADGLNTLLILEHYPQAIVNLRKKTTGLYHFAILVPTRKALGLSLRNLIASGIHIGQADHLVSEALYISDPENNGIEIYCDRPSESWKRDAAGTILMAADPIDWDGLLAEAGSDPWEGLPAGTTIGHIHLHVSNLKSTRAFYVDKLGFDVVLQYGPSALFISAGGYHHHIGLNTWAGEGAPQPDANATGLNYYTLLVANQEILDALVQGLKESGVAVQEQTSGIFLHDPSNNRIRLAVRSGA</sequence>
<dbReference type="InterPro" id="IPR004360">
    <property type="entry name" value="Glyas_Fos-R_dOase_dom"/>
</dbReference>
<dbReference type="RefSeq" id="WP_209976962.1">
    <property type="nucleotide sequence ID" value="NZ_JAGGLB010000031.1"/>
</dbReference>
<dbReference type="PANTHER" id="PTHR43279:SF1">
    <property type="entry name" value="CATECHOL-2,3-DIOXYGENASE"/>
    <property type="match status" value="1"/>
</dbReference>
<dbReference type="GO" id="GO:0018577">
    <property type="term" value="F:catechol 2,3-dioxygenase activity"/>
    <property type="evidence" value="ECO:0007669"/>
    <property type="project" value="UniProtKB-EC"/>
</dbReference>
<dbReference type="Gene3D" id="3.10.180.10">
    <property type="entry name" value="2,3-Dihydroxybiphenyl 1,2-Dioxygenase, domain 1"/>
    <property type="match status" value="2"/>
</dbReference>
<name>A0ABS4J5S7_9BACL</name>
<feature type="domain" description="VOC" evidence="2">
    <location>
        <begin position="170"/>
        <end position="285"/>
    </location>
</feature>
<keyword evidence="3" id="KW-0560">Oxidoreductase</keyword>
<gene>
    <name evidence="3" type="ORF">J2Z66_006785</name>
</gene>
<dbReference type="PROSITE" id="PS51819">
    <property type="entry name" value="VOC"/>
    <property type="match status" value="2"/>
</dbReference>
<dbReference type="EC" id="1.13.11.2" evidence="3"/>
<evidence type="ECO:0000256" key="1">
    <source>
        <dbReference type="ARBA" id="ARBA00022723"/>
    </source>
</evidence>
<dbReference type="EMBL" id="JAGGLB010000031">
    <property type="protein sequence ID" value="MBP1995143.1"/>
    <property type="molecule type" value="Genomic_DNA"/>
</dbReference>
<comment type="caution">
    <text evidence="3">The sequence shown here is derived from an EMBL/GenBank/DDBJ whole genome shotgun (WGS) entry which is preliminary data.</text>
</comment>
<dbReference type="PANTHER" id="PTHR43279">
    <property type="entry name" value="CATECHOL-2,3-DIOXYGENASE"/>
    <property type="match status" value="1"/>
</dbReference>
<proteinExistence type="predicted"/>
<keyword evidence="1" id="KW-0479">Metal-binding</keyword>
<dbReference type="CDD" id="cd16359">
    <property type="entry name" value="VOC_BsCatE_like_C"/>
    <property type="match status" value="1"/>
</dbReference>
<evidence type="ECO:0000313" key="4">
    <source>
        <dbReference type="Proteomes" id="UP001519287"/>
    </source>
</evidence>
<keyword evidence="4" id="KW-1185">Reference proteome</keyword>
<evidence type="ECO:0000313" key="3">
    <source>
        <dbReference type="EMBL" id="MBP1995143.1"/>
    </source>
</evidence>
<evidence type="ECO:0000259" key="2">
    <source>
        <dbReference type="PROSITE" id="PS51819"/>
    </source>
</evidence>
<feature type="domain" description="VOC" evidence="2">
    <location>
        <begin position="10"/>
        <end position="127"/>
    </location>
</feature>
<dbReference type="InterPro" id="IPR018146">
    <property type="entry name" value="Glyoxalase_1_CS"/>
</dbReference>
<reference evidence="3 4" key="1">
    <citation type="submission" date="2021-03" db="EMBL/GenBank/DDBJ databases">
        <title>Genomic Encyclopedia of Type Strains, Phase IV (KMG-IV): sequencing the most valuable type-strain genomes for metagenomic binning, comparative biology and taxonomic classification.</title>
        <authorList>
            <person name="Goeker M."/>
        </authorList>
    </citation>
    <scope>NUCLEOTIDE SEQUENCE [LARGE SCALE GENOMIC DNA]</scope>
    <source>
        <strain evidence="3 4">DSM 26048</strain>
    </source>
</reference>
<dbReference type="InterPro" id="IPR029068">
    <property type="entry name" value="Glyas_Bleomycin-R_OHBP_Dase"/>
</dbReference>
<dbReference type="Pfam" id="PF00903">
    <property type="entry name" value="Glyoxalase"/>
    <property type="match status" value="2"/>
</dbReference>
<dbReference type="Proteomes" id="UP001519287">
    <property type="component" value="Unassembled WGS sequence"/>
</dbReference>